<proteinExistence type="predicted"/>
<evidence type="ECO:0000313" key="2">
    <source>
        <dbReference type="Proteomes" id="UP000199158"/>
    </source>
</evidence>
<dbReference type="OrthoDB" id="362007at2"/>
<sequence>MHQATKPNVTLPFSLHDAKVTSMICNSATAGNIDGTVSFIFDNGYCKIEGNSAEQTGKASVTISGIDFDFSHVYYCNKNKRQEVTFPQLASDIDKNGLEIVQEAYGYNFTKWSGFMFKEKNIYEIEIEIYHFNETLYKWSDRLK</sequence>
<dbReference type="STRING" id="474960.SAMN05216180_1181"/>
<dbReference type="RefSeq" id="WP_092752587.1">
    <property type="nucleotide sequence ID" value="NZ_FOCG01000001.1"/>
</dbReference>
<evidence type="ECO:0000313" key="1">
    <source>
        <dbReference type="EMBL" id="SEM66840.1"/>
    </source>
</evidence>
<accession>A0A1H8A831</accession>
<protein>
    <submittedName>
        <fullName evidence="1">Uncharacterized protein</fullName>
    </submittedName>
</protein>
<dbReference type="Proteomes" id="UP000199158">
    <property type="component" value="Unassembled WGS sequence"/>
</dbReference>
<name>A0A1H8A831_9FIRM</name>
<keyword evidence="2" id="KW-1185">Reference proteome</keyword>
<dbReference type="AlphaFoldDB" id="A0A1H8A831"/>
<dbReference type="EMBL" id="FOCG01000001">
    <property type="protein sequence ID" value="SEM66840.1"/>
    <property type="molecule type" value="Genomic_DNA"/>
</dbReference>
<reference evidence="1 2" key="1">
    <citation type="submission" date="2016-10" db="EMBL/GenBank/DDBJ databases">
        <authorList>
            <person name="de Groot N.N."/>
        </authorList>
    </citation>
    <scope>NUCLEOTIDE SEQUENCE [LARGE SCALE GENOMIC DNA]</scope>
    <source>
        <strain evidence="1 2">CGMCC 1.5070</strain>
    </source>
</reference>
<organism evidence="1 2">
    <name type="scientific">Hydrogenoanaerobacterium saccharovorans</name>
    <dbReference type="NCBI Taxonomy" id="474960"/>
    <lineage>
        <taxon>Bacteria</taxon>
        <taxon>Bacillati</taxon>
        <taxon>Bacillota</taxon>
        <taxon>Clostridia</taxon>
        <taxon>Eubacteriales</taxon>
        <taxon>Oscillospiraceae</taxon>
        <taxon>Hydrogenoanaerobacterium</taxon>
    </lineage>
</organism>
<gene>
    <name evidence="1" type="ORF">SAMN05216180_1181</name>
</gene>